<dbReference type="Proteomes" id="UP000815325">
    <property type="component" value="Unassembled WGS sequence"/>
</dbReference>
<dbReference type="Gene3D" id="3.30.470.20">
    <property type="entry name" value="ATP-grasp fold, B domain"/>
    <property type="match status" value="1"/>
</dbReference>
<evidence type="ECO:0000256" key="6">
    <source>
        <dbReference type="SAM" id="MobiDB-lite"/>
    </source>
</evidence>
<evidence type="ECO:0000313" key="7">
    <source>
        <dbReference type="EMBL" id="KAF5837382.1"/>
    </source>
</evidence>
<organism evidence="7 8">
    <name type="scientific">Dunaliella salina</name>
    <name type="common">Green alga</name>
    <name type="synonym">Protococcus salinus</name>
    <dbReference type="NCBI Taxonomy" id="3046"/>
    <lineage>
        <taxon>Eukaryota</taxon>
        <taxon>Viridiplantae</taxon>
        <taxon>Chlorophyta</taxon>
        <taxon>core chlorophytes</taxon>
        <taxon>Chlorophyceae</taxon>
        <taxon>CS clade</taxon>
        <taxon>Chlamydomonadales</taxon>
        <taxon>Dunaliellaceae</taxon>
        <taxon>Dunaliella</taxon>
    </lineage>
</organism>
<dbReference type="PANTHER" id="PTHR12241">
    <property type="entry name" value="TUBULIN POLYGLUTAMYLASE"/>
    <property type="match status" value="1"/>
</dbReference>
<evidence type="ECO:0000256" key="3">
    <source>
        <dbReference type="ARBA" id="ARBA00022840"/>
    </source>
</evidence>
<keyword evidence="3" id="KW-0067">ATP-binding</keyword>
<sequence>MPRSFALPEELPLLCQYMEQHQQQQQQPHQQQPQQQQQQQQQQQHQQPQHQQQHEQQQQQQHTQTHAAEFREGIGMSEVGAHSTMEWETAENGGVGGGVCGGGGGRSEDLWILKTAQHLGRGLKVVTASQLVEEATSRSRPSPSDASATPAKPFVQAQRYIADPLLIQGRKFGLRVWVLVCGCDPMRAYLHVNGLVLFATDKYVEDKYDGASGEVALGHVTNYAQNTDGLVWDLHTLERHLGELAFQKLWARITEHTAHVCAAALPAMRADSALLQAPSESTFELLGFDFLIDSSLHPWLLEVNGTPSLTVEHENPAVEAIIRTQKVGTKLCFKVVLLPIIKRAH</sequence>
<dbReference type="SUPFAM" id="SSF56059">
    <property type="entry name" value="Glutathione synthetase ATP-binding domain-like"/>
    <property type="match status" value="1"/>
</dbReference>
<keyword evidence="8" id="KW-1185">Reference proteome</keyword>
<dbReference type="EMBL" id="MU069618">
    <property type="protein sequence ID" value="KAF5837382.1"/>
    <property type="molecule type" value="Genomic_DNA"/>
</dbReference>
<keyword evidence="1 7" id="KW-0436">Ligase</keyword>
<feature type="compositionally biased region" description="Low complexity" evidence="6">
    <location>
        <begin position="19"/>
        <end position="66"/>
    </location>
</feature>
<protein>
    <recommendedName>
        <fullName evidence="4">Tubulin--tyrosine ligase-like protein 5</fullName>
    </recommendedName>
</protein>
<proteinExistence type="predicted"/>
<keyword evidence="2" id="KW-0547">Nucleotide-binding</keyword>
<comment type="catalytic activity">
    <reaction evidence="5">
        <text>L-glutamyl-[protein] + L-glutamate + ATP = gamma-L-glutamyl-L-glutamyl-[protein] + ADP + phosphate + H(+)</text>
        <dbReference type="Rhea" id="RHEA:60144"/>
        <dbReference type="Rhea" id="RHEA-COMP:10208"/>
        <dbReference type="Rhea" id="RHEA-COMP:15517"/>
        <dbReference type="ChEBI" id="CHEBI:15378"/>
        <dbReference type="ChEBI" id="CHEBI:29973"/>
        <dbReference type="ChEBI" id="CHEBI:29985"/>
        <dbReference type="ChEBI" id="CHEBI:30616"/>
        <dbReference type="ChEBI" id="CHEBI:43474"/>
        <dbReference type="ChEBI" id="CHEBI:143622"/>
        <dbReference type="ChEBI" id="CHEBI:456216"/>
    </reaction>
    <physiologicalReaction direction="left-to-right" evidence="5">
        <dbReference type="Rhea" id="RHEA:60145"/>
    </physiologicalReaction>
</comment>
<feature type="region of interest" description="Disordered" evidence="6">
    <location>
        <begin position="18"/>
        <end position="66"/>
    </location>
</feature>
<dbReference type="GO" id="GO:0016874">
    <property type="term" value="F:ligase activity"/>
    <property type="evidence" value="ECO:0007669"/>
    <property type="project" value="UniProtKB-KW"/>
</dbReference>
<dbReference type="PANTHER" id="PTHR12241:SF145">
    <property type="entry name" value="TUBULIN POLYGLUTAMYLASE TTLL5"/>
    <property type="match status" value="1"/>
</dbReference>
<reference evidence="7" key="1">
    <citation type="submission" date="2017-08" db="EMBL/GenBank/DDBJ databases">
        <authorList>
            <person name="Polle J.E."/>
            <person name="Barry K."/>
            <person name="Cushman J."/>
            <person name="Schmutz J."/>
            <person name="Tran D."/>
            <person name="Hathwaick L.T."/>
            <person name="Yim W.C."/>
            <person name="Jenkins J."/>
            <person name="Mckie-Krisberg Z.M."/>
            <person name="Prochnik S."/>
            <person name="Lindquist E."/>
            <person name="Dockter R.B."/>
            <person name="Adam C."/>
            <person name="Molina H."/>
            <person name="Bunkerborg J."/>
            <person name="Jin E."/>
            <person name="Buchheim M."/>
            <person name="Magnuson J."/>
        </authorList>
    </citation>
    <scope>NUCLEOTIDE SEQUENCE</scope>
    <source>
        <strain evidence="7">CCAP 19/18</strain>
    </source>
</reference>
<comment type="caution">
    <text evidence="7">The sequence shown here is derived from an EMBL/GenBank/DDBJ whole genome shotgun (WGS) entry which is preliminary data.</text>
</comment>
<name>A0ABQ7GRZ5_DUNSA</name>
<evidence type="ECO:0000256" key="4">
    <source>
        <dbReference type="ARBA" id="ARBA00041448"/>
    </source>
</evidence>
<accession>A0ABQ7GRZ5</accession>
<gene>
    <name evidence="7" type="ORF">DUNSADRAFT_4486</name>
</gene>
<dbReference type="InterPro" id="IPR004344">
    <property type="entry name" value="TTL/TTLL_fam"/>
</dbReference>
<dbReference type="PROSITE" id="PS51221">
    <property type="entry name" value="TTL"/>
    <property type="match status" value="1"/>
</dbReference>
<evidence type="ECO:0000256" key="2">
    <source>
        <dbReference type="ARBA" id="ARBA00022741"/>
    </source>
</evidence>
<evidence type="ECO:0000256" key="1">
    <source>
        <dbReference type="ARBA" id="ARBA00022598"/>
    </source>
</evidence>
<dbReference type="Pfam" id="PF03133">
    <property type="entry name" value="TTL"/>
    <property type="match status" value="1"/>
</dbReference>
<evidence type="ECO:0000313" key="8">
    <source>
        <dbReference type="Proteomes" id="UP000815325"/>
    </source>
</evidence>
<evidence type="ECO:0000256" key="5">
    <source>
        <dbReference type="ARBA" id="ARBA00049274"/>
    </source>
</evidence>